<dbReference type="SUPFAM" id="SSF53335">
    <property type="entry name" value="S-adenosyl-L-methionine-dependent methyltransferases"/>
    <property type="match status" value="3"/>
</dbReference>
<dbReference type="NCBIfam" id="TIGR00675">
    <property type="entry name" value="dcm"/>
    <property type="match status" value="1"/>
</dbReference>
<dbReference type="InterPro" id="IPR011639">
    <property type="entry name" value="MethylTrfase_TaqI-like_dom"/>
</dbReference>
<dbReference type="InterPro" id="IPR014329">
    <property type="entry name" value="M6_adenine_DNA_mtrans_Alw26I"/>
</dbReference>
<evidence type="ECO:0000259" key="8">
    <source>
        <dbReference type="Pfam" id="PF07669"/>
    </source>
</evidence>
<dbReference type="PRINTS" id="PR00105">
    <property type="entry name" value="C5METTRFRASE"/>
</dbReference>
<dbReference type="Proteomes" id="UP001596494">
    <property type="component" value="Unassembled WGS sequence"/>
</dbReference>
<dbReference type="Gene3D" id="3.40.50.150">
    <property type="entry name" value="Vaccinia Virus protein VP39"/>
    <property type="match status" value="2"/>
</dbReference>
<dbReference type="GO" id="GO:0009007">
    <property type="term" value="F:site-specific DNA-methyltransferase (adenine-specific) activity"/>
    <property type="evidence" value="ECO:0007669"/>
    <property type="project" value="UniProtKB-EC"/>
</dbReference>
<reference evidence="10" key="1">
    <citation type="journal article" date="2019" name="Int. J. Syst. Evol. Microbiol.">
        <title>The Global Catalogue of Microorganisms (GCM) 10K type strain sequencing project: providing services to taxonomists for standard genome sequencing and annotation.</title>
        <authorList>
            <consortium name="The Broad Institute Genomics Platform"/>
            <consortium name="The Broad Institute Genome Sequencing Center for Infectious Disease"/>
            <person name="Wu L."/>
            <person name="Ma J."/>
        </authorList>
    </citation>
    <scope>NUCLEOTIDE SEQUENCE [LARGE SCALE GENOMIC DNA]</scope>
    <source>
        <strain evidence="10">CCUG 73951</strain>
    </source>
</reference>
<keyword evidence="3 6" id="KW-0808">Transferase</keyword>
<dbReference type="InterPro" id="IPR031303">
    <property type="entry name" value="C5_meth_CS"/>
</dbReference>
<evidence type="ECO:0000256" key="7">
    <source>
        <dbReference type="RuleBase" id="RU000416"/>
    </source>
</evidence>
<dbReference type="InterPro" id="IPR001525">
    <property type="entry name" value="C5_MeTfrase"/>
</dbReference>
<feature type="active site" evidence="6">
    <location>
        <position position="883"/>
    </location>
</feature>
<keyword evidence="2 6" id="KW-0489">Methyltransferase</keyword>
<dbReference type="PANTHER" id="PTHR10629">
    <property type="entry name" value="CYTOSINE-SPECIFIC METHYLTRANSFERASE"/>
    <property type="match status" value="1"/>
</dbReference>
<organism evidence="9 10">
    <name type="scientific">Halobacillus campisalis</name>
    <dbReference type="NCBI Taxonomy" id="435909"/>
    <lineage>
        <taxon>Bacteria</taxon>
        <taxon>Bacillati</taxon>
        <taxon>Bacillota</taxon>
        <taxon>Bacilli</taxon>
        <taxon>Bacillales</taxon>
        <taxon>Bacillaceae</taxon>
        <taxon>Halobacillus</taxon>
    </lineage>
</organism>
<evidence type="ECO:0000256" key="1">
    <source>
        <dbReference type="ARBA" id="ARBA00011975"/>
    </source>
</evidence>
<name>A0ABW2K0Y8_9BACI</name>
<keyword evidence="10" id="KW-1185">Reference proteome</keyword>
<keyword evidence="4 6" id="KW-0949">S-adenosyl-L-methionine</keyword>
<comment type="caution">
    <text evidence="9">The sequence shown here is derived from an EMBL/GenBank/DDBJ whole genome shotgun (WGS) entry which is preliminary data.</text>
</comment>
<dbReference type="NCBIfam" id="TIGR02987">
    <property type="entry name" value="met_A_Alw26"/>
    <property type="match status" value="1"/>
</dbReference>
<dbReference type="Gene3D" id="3.90.120.10">
    <property type="entry name" value="DNA Methylase, subunit A, domain 2"/>
    <property type="match status" value="1"/>
</dbReference>
<dbReference type="Pfam" id="PF00145">
    <property type="entry name" value="DNA_methylase"/>
    <property type="match status" value="2"/>
</dbReference>
<keyword evidence="5" id="KW-0680">Restriction system</keyword>
<dbReference type="EMBL" id="JBHTBY010000001">
    <property type="protein sequence ID" value="MFC7319848.1"/>
    <property type="molecule type" value="Genomic_DNA"/>
</dbReference>
<dbReference type="GO" id="GO:0032259">
    <property type="term" value="P:methylation"/>
    <property type="evidence" value="ECO:0007669"/>
    <property type="project" value="UniProtKB-KW"/>
</dbReference>
<evidence type="ECO:0000256" key="4">
    <source>
        <dbReference type="ARBA" id="ARBA00022691"/>
    </source>
</evidence>
<evidence type="ECO:0000256" key="3">
    <source>
        <dbReference type="ARBA" id="ARBA00022679"/>
    </source>
</evidence>
<accession>A0ABW2K0Y8</accession>
<dbReference type="InterPro" id="IPR050390">
    <property type="entry name" value="C5-Methyltransferase"/>
</dbReference>
<gene>
    <name evidence="9" type="ORF">ACFQMN_02970</name>
</gene>
<dbReference type="RefSeq" id="WP_289215620.1">
    <property type="nucleotide sequence ID" value="NZ_JAPVRC010000003.1"/>
</dbReference>
<dbReference type="PROSITE" id="PS00095">
    <property type="entry name" value="C5_MTASE_2"/>
    <property type="match status" value="1"/>
</dbReference>
<dbReference type="InterPro" id="IPR002052">
    <property type="entry name" value="DNA_methylase_N6_adenine_CS"/>
</dbReference>
<evidence type="ECO:0000313" key="9">
    <source>
        <dbReference type="EMBL" id="MFC7319848.1"/>
    </source>
</evidence>
<dbReference type="InterPro" id="IPR029063">
    <property type="entry name" value="SAM-dependent_MTases_sf"/>
</dbReference>
<dbReference type="Pfam" id="PF07669">
    <property type="entry name" value="Eco57I"/>
    <property type="match status" value="1"/>
</dbReference>
<dbReference type="PROSITE" id="PS00092">
    <property type="entry name" value="N6_MTASE"/>
    <property type="match status" value="1"/>
</dbReference>
<evidence type="ECO:0000256" key="5">
    <source>
        <dbReference type="ARBA" id="ARBA00022747"/>
    </source>
</evidence>
<dbReference type="CDD" id="cd02440">
    <property type="entry name" value="AdoMet_MTases"/>
    <property type="match status" value="1"/>
</dbReference>
<comment type="similarity">
    <text evidence="6 7">Belongs to the class I-like SAM-binding methyltransferase superfamily. C5-methyltransferase family.</text>
</comment>
<evidence type="ECO:0000256" key="2">
    <source>
        <dbReference type="ARBA" id="ARBA00022603"/>
    </source>
</evidence>
<proteinExistence type="inferred from homology"/>
<evidence type="ECO:0000256" key="6">
    <source>
        <dbReference type="PROSITE-ProRule" id="PRU01016"/>
    </source>
</evidence>
<protein>
    <recommendedName>
        <fullName evidence="1">DNA (cytosine-5-)-methyltransferase</fullName>
        <ecNumber evidence="1">2.1.1.37</ecNumber>
    </recommendedName>
</protein>
<feature type="domain" description="Type II methyltransferase M.TaqI-like" evidence="8">
    <location>
        <begin position="212"/>
        <end position="355"/>
    </location>
</feature>
<dbReference type="EC" id="2.1.1.37" evidence="1"/>
<dbReference type="PANTHER" id="PTHR10629:SF52">
    <property type="entry name" value="DNA (CYTOSINE-5)-METHYLTRANSFERASE 1"/>
    <property type="match status" value="1"/>
</dbReference>
<evidence type="ECO:0000313" key="10">
    <source>
        <dbReference type="Proteomes" id="UP001596494"/>
    </source>
</evidence>
<sequence>MRQNLITIEEEKELRKYALELRKNIAVKACNSFLSNFNKENEKQKIKKTFLNNVLERKPFESCIELIAFSLYLTEKAIDQVLESQKTIINKVSLVGYIMELSAREFISPFDTTVIKRHLTSAKSKGYFFTPVSLGQEMVKLLFKQSNSYKSLIDPACGTGTLMALALINNPELERITGVELDSFTARIATKLLSEVSNDLNISPEIEVIQGDFLEFVNNRDVLENDYKKFDALIMNPPYGQVRFLKSNLSDLTTVSNLPSRETTELSKKLRVESINSAAQFRKKFNEVGLGKGTPEYSKLFLGASTQLVNDHGKIVAITPSSWLGDENGNGLREFLLKNHKIEEVWNFREDSKLFKGVNQQTTVTSIVLGKEVRDIRIEPNLSSIEDIGKSTQILNGKLIKFISPRYLRLPQYGGERIDILVKIHAFNTIYNNDDIINMRGEFDLTVHKDLLRKENKYPRLVRGDHVEPFRLKDTDESEKIGFVDATTFKKKLKKSKKLAHLQKKRIVLPQCSYMQQKKRIEACLIQSDSIVANSCNYVLLNSDSEDDLKILNTIMNSAVIEWRFRLFNSNNHISNFEIDEFPIIDLNIIDPNLKSEILSVYDDLEDEKKKIIQLNALIFLAYNLPEEHIKVILNDLNYDTETINQTIITYLEISKVIQMPISSAKNHEVPTLSELDIQMIKHVPPGGNWMNIPEYVPSERLKQIREMSKTRGVVRTTYYGRLKPNQPAYTISTYFNRPGNGTNIHPWENRTLTSREAARLQSFPDSFEFYGNGGSIRKQIGNAVPPLLSYAIGKSLGKQTFVDLFSGAGGLSFGFEMAGLECIAALEKNKSAAKTFESNHSSNAEIFQGDIKRTEIQNKLIKTIKKKLNGEKLGVLAGGPPCQGFSTAGWRKGDDERNALVTYFLKIAKELKPKNILIENVEGLLNFDKGNVLRSIQEVLDELGYTFYENPWVVNAEEFGVPQMRRRVIIVATLKENKTLPLAPLTYFDKCKGRREKEEDRETPKLNYPITVSEALLQLPNLTPIVNEYFYSNIIDETYSKWCTGSIDVESFLNLRGLSEKRIGKRFSQIEFAL</sequence>
<dbReference type="PROSITE" id="PS51679">
    <property type="entry name" value="SAM_MT_C5"/>
    <property type="match status" value="1"/>
</dbReference>